<feature type="compositionally biased region" description="Polar residues" evidence="1">
    <location>
        <begin position="47"/>
        <end position="75"/>
    </location>
</feature>
<reference evidence="2 3" key="1">
    <citation type="submission" date="2019-03" db="EMBL/GenBank/DDBJ databases">
        <title>Single cell metagenomics reveals metabolic interactions within the superorganism composed of flagellate Streblomastix strix and complex community of Bacteroidetes bacteria on its surface.</title>
        <authorList>
            <person name="Treitli S.C."/>
            <person name="Kolisko M."/>
            <person name="Husnik F."/>
            <person name="Keeling P."/>
            <person name="Hampl V."/>
        </authorList>
    </citation>
    <scope>NUCLEOTIDE SEQUENCE [LARGE SCALE GENOMIC DNA]</scope>
    <source>
        <strain evidence="2">ST1C</strain>
    </source>
</reference>
<evidence type="ECO:0000256" key="1">
    <source>
        <dbReference type="SAM" id="MobiDB-lite"/>
    </source>
</evidence>
<dbReference type="EMBL" id="SNRW01016398">
    <property type="protein sequence ID" value="KAA6369414.1"/>
    <property type="molecule type" value="Genomic_DNA"/>
</dbReference>
<sequence length="117" mass="13831">QLINQRQRSVTDGTDDNGDNDQSEYAIEPKHFTNGNDGLRKNDRRTQLQATVNGEANPEINIQKNFHQHSTSQYKQIRWTRRKRLQDAVTGSNQRKWTRKPSGNRKLWQWKQQRASE</sequence>
<protein>
    <submittedName>
        <fullName evidence="2">Uncharacterized protein</fullName>
    </submittedName>
</protein>
<gene>
    <name evidence="2" type="ORF">EZS28_035058</name>
</gene>
<proteinExistence type="predicted"/>
<feature type="non-terminal residue" evidence="2">
    <location>
        <position position="1"/>
    </location>
</feature>
<evidence type="ECO:0000313" key="3">
    <source>
        <dbReference type="Proteomes" id="UP000324800"/>
    </source>
</evidence>
<accession>A0A5J4UGQ9</accession>
<dbReference type="AlphaFoldDB" id="A0A5J4UGQ9"/>
<feature type="region of interest" description="Disordered" evidence="1">
    <location>
        <begin position="1"/>
        <end position="117"/>
    </location>
</feature>
<name>A0A5J4UGQ9_9EUKA</name>
<dbReference type="Proteomes" id="UP000324800">
    <property type="component" value="Unassembled WGS sequence"/>
</dbReference>
<feature type="compositionally biased region" description="Acidic residues" evidence="1">
    <location>
        <begin position="13"/>
        <end position="22"/>
    </location>
</feature>
<organism evidence="2 3">
    <name type="scientific">Streblomastix strix</name>
    <dbReference type="NCBI Taxonomy" id="222440"/>
    <lineage>
        <taxon>Eukaryota</taxon>
        <taxon>Metamonada</taxon>
        <taxon>Preaxostyla</taxon>
        <taxon>Oxymonadida</taxon>
        <taxon>Streblomastigidae</taxon>
        <taxon>Streblomastix</taxon>
    </lineage>
</organism>
<feature type="compositionally biased region" description="Polar residues" evidence="1">
    <location>
        <begin position="1"/>
        <end position="10"/>
    </location>
</feature>
<evidence type="ECO:0000313" key="2">
    <source>
        <dbReference type="EMBL" id="KAA6369414.1"/>
    </source>
</evidence>
<comment type="caution">
    <text evidence="2">The sequence shown here is derived from an EMBL/GenBank/DDBJ whole genome shotgun (WGS) entry which is preliminary data.</text>
</comment>